<dbReference type="InterPro" id="IPR040982">
    <property type="entry name" value="DNA_pol3_finger"/>
</dbReference>
<organism evidence="14 15">
    <name type="scientific">Hoeflea marina</name>
    <dbReference type="NCBI Taxonomy" id="274592"/>
    <lineage>
        <taxon>Bacteria</taxon>
        <taxon>Pseudomonadati</taxon>
        <taxon>Pseudomonadota</taxon>
        <taxon>Alphaproteobacteria</taxon>
        <taxon>Hyphomicrobiales</taxon>
        <taxon>Rhizobiaceae</taxon>
        <taxon>Hoeflea</taxon>
    </lineage>
</organism>
<accession>A0A317PTM1</accession>
<dbReference type="GO" id="GO:0003887">
    <property type="term" value="F:DNA-directed DNA polymerase activity"/>
    <property type="evidence" value="ECO:0007669"/>
    <property type="project" value="UniProtKB-KW"/>
</dbReference>
<comment type="caution">
    <text evidence="14">The sequence shown here is derived from an EMBL/GenBank/DDBJ whole genome shotgun (WGS) entry which is preliminary data.</text>
</comment>
<comment type="subunit">
    <text evidence="11">DNA polymerase III contains a core (composed of alpha, epsilon and theta chains) that associates with a tau subunit. This core dimerizes to form the POLIII' complex. PolIII' associates with the gamma complex (composed of gamma, delta, delta', psi and chi chains) and with the beta chain to form the complete DNA polymerase III complex.</text>
</comment>
<dbReference type="InterPro" id="IPR041931">
    <property type="entry name" value="DNA_pol3_alpha_thumb_dom"/>
</dbReference>
<dbReference type="InterPro" id="IPR011708">
    <property type="entry name" value="DNA_pol3_alpha_NTPase_dom"/>
</dbReference>
<evidence type="ECO:0000313" key="14">
    <source>
        <dbReference type="EMBL" id="PWW04287.1"/>
    </source>
</evidence>
<dbReference type="InterPro" id="IPR049821">
    <property type="entry name" value="PolIIIA_DnaE1_PHP"/>
</dbReference>
<keyword evidence="9" id="KW-0239">DNA-directed DNA polymerase</keyword>
<evidence type="ECO:0000256" key="7">
    <source>
        <dbReference type="ARBA" id="ARBA00022695"/>
    </source>
</evidence>
<evidence type="ECO:0000256" key="8">
    <source>
        <dbReference type="ARBA" id="ARBA00022705"/>
    </source>
</evidence>
<dbReference type="PANTHER" id="PTHR32294:SF0">
    <property type="entry name" value="DNA POLYMERASE III SUBUNIT ALPHA"/>
    <property type="match status" value="1"/>
</dbReference>
<dbReference type="Pfam" id="PF02811">
    <property type="entry name" value="PHP"/>
    <property type="match status" value="1"/>
</dbReference>
<dbReference type="InterPro" id="IPR003141">
    <property type="entry name" value="Pol/His_phosphatase_N"/>
</dbReference>
<dbReference type="GO" id="GO:0008408">
    <property type="term" value="F:3'-5' exonuclease activity"/>
    <property type="evidence" value="ECO:0007669"/>
    <property type="project" value="InterPro"/>
</dbReference>
<dbReference type="PANTHER" id="PTHR32294">
    <property type="entry name" value="DNA POLYMERASE III SUBUNIT ALPHA"/>
    <property type="match status" value="1"/>
</dbReference>
<dbReference type="InterPro" id="IPR004013">
    <property type="entry name" value="PHP_dom"/>
</dbReference>
<keyword evidence="7" id="KW-0548">Nucleotidyltransferase</keyword>
<feature type="domain" description="Polymerase/histidinol phosphatase N-terminal" evidence="13">
    <location>
        <begin position="42"/>
        <end position="109"/>
    </location>
</feature>
<evidence type="ECO:0000256" key="5">
    <source>
        <dbReference type="ARBA" id="ARBA00022490"/>
    </source>
</evidence>
<dbReference type="Pfam" id="PF14579">
    <property type="entry name" value="HHH_6"/>
    <property type="match status" value="1"/>
</dbReference>
<comment type="similarity">
    <text evidence="2">Belongs to the DNA polymerase type-C family. DnaE subfamily.</text>
</comment>
<dbReference type="NCBIfam" id="TIGR00594">
    <property type="entry name" value="polc"/>
    <property type="match status" value="1"/>
</dbReference>
<gene>
    <name evidence="14" type="ORF">DFR52_101982</name>
</gene>
<evidence type="ECO:0000256" key="12">
    <source>
        <dbReference type="ARBA" id="ARBA00049244"/>
    </source>
</evidence>
<dbReference type="EC" id="2.7.7.7" evidence="3"/>
<dbReference type="InterPro" id="IPR029460">
    <property type="entry name" value="DNAPol_HHH"/>
</dbReference>
<evidence type="ECO:0000259" key="13">
    <source>
        <dbReference type="SMART" id="SM00481"/>
    </source>
</evidence>
<evidence type="ECO:0000256" key="1">
    <source>
        <dbReference type="ARBA" id="ARBA00004496"/>
    </source>
</evidence>
<dbReference type="EMBL" id="QGTR01000001">
    <property type="protein sequence ID" value="PWW04287.1"/>
    <property type="molecule type" value="Genomic_DNA"/>
</dbReference>
<dbReference type="Pfam" id="PF01336">
    <property type="entry name" value="tRNA_anti-codon"/>
    <property type="match status" value="1"/>
</dbReference>
<comment type="function">
    <text evidence="10">DNA polymerase III is a complex, multichain enzyme responsible for most of the replicative synthesis in bacteria. This DNA polymerase also exhibits 3' to 5' exonuclease activity. The alpha chain is the DNA polymerase.</text>
</comment>
<dbReference type="AlphaFoldDB" id="A0A317PTM1"/>
<dbReference type="NCBIfam" id="NF004226">
    <property type="entry name" value="PRK05673.1"/>
    <property type="match status" value="1"/>
</dbReference>
<dbReference type="Pfam" id="PF07733">
    <property type="entry name" value="DNA_pol3_alpha"/>
    <property type="match status" value="1"/>
</dbReference>
<dbReference type="InterPro" id="IPR016195">
    <property type="entry name" value="Pol/histidinol_Pase-like"/>
</dbReference>
<dbReference type="CDD" id="cd07433">
    <property type="entry name" value="PHP_PolIIIA_DnaE1"/>
    <property type="match status" value="1"/>
</dbReference>
<name>A0A317PTM1_9HYPH</name>
<dbReference type="OrthoDB" id="9803237at2"/>
<protein>
    <recommendedName>
        <fullName evidence="4">DNA polymerase III subunit alpha</fullName>
        <ecNumber evidence="3">2.7.7.7</ecNumber>
    </recommendedName>
</protein>
<dbReference type="Proteomes" id="UP000246352">
    <property type="component" value="Unassembled WGS sequence"/>
</dbReference>
<keyword evidence="5" id="KW-0963">Cytoplasm</keyword>
<sequence>MARDKRAELLANLAAGPARGASSRQGAGGAELGEGADWPGFVHLRVHSAYSLLEGALPIKKLLKRAVADRQPAMAIADTNNLFGALEFSVKAMEDGVQPIIGCQLDIDMEDGEEGDRRSHRDALQRRPAVVLLAATPDGYARLVDLVSRTYLLGDGAERPHIKLSWLAEGAGGLIALSGASGGPIDQSLREGHGERAVARLRRFKSIFGDRFYLELQRQGAYDRVHEGRMIALAYDESVPLVATSEAFFPTPADYEAHDALMAVAHNAVMSDDRRPRLTPDHCLKNRAEVMALFADIPEALSNTVEIARRCSAVVERRAPILPRFTSAGEDGDEQAALAAEAAELRRQSIEGLDERLSRIGMAAGFDEATYRARLETELGIIERMGFPGYFLIVADFIKWAKDNDIPVGPGRGSGAGSLVAYALTITDVDPLRFSLLFERFLNPERVSMPDFDIDFCQDRREEVIRYVQKKYGREQVGQIITFGSLQARAALRDVGRVLEMPYGLVDRICKLVPNNPANPTPLGKAIEEEPKFAEEVEKEPAVGKLLDIAQKLEGLYRHASTHAAGIVIGDRPLWNLVPMYRDPRSDMPVTQFNMKWVEQAGLVKFDFLGLKTLTVLKMAVGFIAKRGITVDLPALPLDDKPTYEMLSRGETVGVFQVESAGMRKALIGMRPDRIEDIIALVALYRPGPMENIPVYNARKHGEEELASIHPKIDRLIAETQGVIVYQEQVMEIAQVLSGYSLGEADMLRRAMGKKIQAEMDQQRARFVDGAVERGVSKPQANLIFDLLAKFANYGFNKSHAAAYGIVSYQTAYLKAHYPVEFLAASMTLDMSNTDKLNDFRQDARRLGIEVVPPSVQTSFRHFETGDNKIFYALAAIKGVGEGAVDHLVEARGDTPFASLEDFCLRVDPRQVNRRMLESLIAAGAFDCFGHDRASLVAGIDRMMGFANRAAENRASGQSDMFGSGGGSAAVAETIQLPVTEIWVASEKLQREYQALGFYLSAHPLDAYADLLRKMRVQNWADFSLAVKAGATAGRLAGTVTGKQERKTKTGNKMGIVTFSDGTGQFEAVLFSEALALYRDILEPGQSLVITVHADERPEGIGLRIQTAESLEDRAVRDQTALRIYMRDSTPLKLVTSQLKGRGEGQVSFIMIKDGGKREIEVELPDRYRISPQIASALKAAPGVLDVELV</sequence>
<evidence type="ECO:0000256" key="10">
    <source>
        <dbReference type="ARBA" id="ARBA00025611"/>
    </source>
</evidence>
<dbReference type="GO" id="GO:0005737">
    <property type="term" value="C:cytoplasm"/>
    <property type="evidence" value="ECO:0007669"/>
    <property type="project" value="UniProtKB-SubCell"/>
</dbReference>
<evidence type="ECO:0000256" key="9">
    <source>
        <dbReference type="ARBA" id="ARBA00022932"/>
    </source>
</evidence>
<dbReference type="GO" id="GO:0003676">
    <property type="term" value="F:nucleic acid binding"/>
    <property type="evidence" value="ECO:0007669"/>
    <property type="project" value="InterPro"/>
</dbReference>
<dbReference type="InterPro" id="IPR004365">
    <property type="entry name" value="NA-bd_OB_tRNA"/>
</dbReference>
<dbReference type="GO" id="GO:0006260">
    <property type="term" value="P:DNA replication"/>
    <property type="evidence" value="ECO:0007669"/>
    <property type="project" value="UniProtKB-KW"/>
</dbReference>
<keyword evidence="8" id="KW-0235">DNA replication</keyword>
<dbReference type="Pfam" id="PF17657">
    <property type="entry name" value="DNA_pol3_finger"/>
    <property type="match status" value="1"/>
</dbReference>
<dbReference type="CDD" id="cd04485">
    <property type="entry name" value="DnaE_OBF"/>
    <property type="match status" value="1"/>
</dbReference>
<evidence type="ECO:0000256" key="11">
    <source>
        <dbReference type="ARBA" id="ARBA00026073"/>
    </source>
</evidence>
<evidence type="ECO:0000256" key="3">
    <source>
        <dbReference type="ARBA" id="ARBA00012417"/>
    </source>
</evidence>
<keyword evidence="15" id="KW-1185">Reference proteome</keyword>
<dbReference type="RefSeq" id="WP_110030735.1">
    <property type="nucleotide sequence ID" value="NZ_QGTR01000001.1"/>
</dbReference>
<reference evidence="14 15" key="1">
    <citation type="submission" date="2018-05" db="EMBL/GenBank/DDBJ databases">
        <title>Genomic Encyclopedia of Type Strains, Phase IV (KMG-IV): sequencing the most valuable type-strain genomes for metagenomic binning, comparative biology and taxonomic classification.</title>
        <authorList>
            <person name="Goeker M."/>
        </authorList>
    </citation>
    <scope>NUCLEOTIDE SEQUENCE [LARGE SCALE GENOMIC DNA]</scope>
    <source>
        <strain evidence="14 15">DSM 16791</strain>
    </source>
</reference>
<dbReference type="SMART" id="SM00481">
    <property type="entry name" value="POLIIIAc"/>
    <property type="match status" value="1"/>
</dbReference>
<dbReference type="Gene3D" id="1.10.150.870">
    <property type="match status" value="1"/>
</dbReference>
<comment type="catalytic activity">
    <reaction evidence="12">
        <text>DNA(n) + a 2'-deoxyribonucleoside 5'-triphosphate = DNA(n+1) + diphosphate</text>
        <dbReference type="Rhea" id="RHEA:22508"/>
        <dbReference type="Rhea" id="RHEA-COMP:17339"/>
        <dbReference type="Rhea" id="RHEA-COMP:17340"/>
        <dbReference type="ChEBI" id="CHEBI:33019"/>
        <dbReference type="ChEBI" id="CHEBI:61560"/>
        <dbReference type="ChEBI" id="CHEBI:173112"/>
        <dbReference type="EC" id="2.7.7.7"/>
    </reaction>
</comment>
<evidence type="ECO:0000256" key="6">
    <source>
        <dbReference type="ARBA" id="ARBA00022679"/>
    </source>
</evidence>
<dbReference type="InterPro" id="IPR004805">
    <property type="entry name" value="DnaE2/DnaE/PolC"/>
</dbReference>
<keyword evidence="6" id="KW-0808">Transferase</keyword>
<dbReference type="SUPFAM" id="SSF160975">
    <property type="entry name" value="AF1531-like"/>
    <property type="match status" value="1"/>
</dbReference>
<dbReference type="Gene3D" id="1.10.10.1600">
    <property type="entry name" value="Bacterial DNA polymerase III alpha subunit, thumb domain"/>
    <property type="match status" value="1"/>
</dbReference>
<evidence type="ECO:0000256" key="2">
    <source>
        <dbReference type="ARBA" id="ARBA00009496"/>
    </source>
</evidence>
<evidence type="ECO:0000256" key="4">
    <source>
        <dbReference type="ARBA" id="ARBA00019114"/>
    </source>
</evidence>
<dbReference type="Gene3D" id="3.20.20.140">
    <property type="entry name" value="Metal-dependent hydrolases"/>
    <property type="match status" value="1"/>
</dbReference>
<proteinExistence type="inferred from homology"/>
<dbReference type="SUPFAM" id="SSF89550">
    <property type="entry name" value="PHP domain-like"/>
    <property type="match status" value="1"/>
</dbReference>
<evidence type="ECO:0000313" key="15">
    <source>
        <dbReference type="Proteomes" id="UP000246352"/>
    </source>
</evidence>
<comment type="subcellular location">
    <subcellularLocation>
        <location evidence="1">Cytoplasm</location>
    </subcellularLocation>
</comment>